<feature type="compositionally biased region" description="Polar residues" evidence="1">
    <location>
        <begin position="188"/>
        <end position="205"/>
    </location>
</feature>
<dbReference type="AlphaFoldDB" id="A0AAE1C2I4"/>
<proteinExistence type="predicted"/>
<dbReference type="Pfam" id="PF04927">
    <property type="entry name" value="SMP"/>
    <property type="match status" value="2"/>
</dbReference>
<feature type="compositionally biased region" description="Polar residues" evidence="1">
    <location>
        <begin position="80"/>
        <end position="90"/>
    </location>
</feature>
<feature type="compositionally biased region" description="Polar residues" evidence="1">
    <location>
        <begin position="53"/>
        <end position="72"/>
    </location>
</feature>
<name>A0AAE1C2I4_9PEZI</name>
<dbReference type="Proteomes" id="UP001274830">
    <property type="component" value="Unassembled WGS sequence"/>
</dbReference>
<comment type="caution">
    <text evidence="3">The sequence shown here is derived from an EMBL/GenBank/DDBJ whole genome shotgun (WGS) entry which is preliminary data.</text>
</comment>
<feature type="compositionally biased region" description="Polar residues" evidence="1">
    <location>
        <begin position="128"/>
        <end position="148"/>
    </location>
</feature>
<organism evidence="3 4">
    <name type="scientific">Recurvomyces mirabilis</name>
    <dbReference type="NCBI Taxonomy" id="574656"/>
    <lineage>
        <taxon>Eukaryota</taxon>
        <taxon>Fungi</taxon>
        <taxon>Dikarya</taxon>
        <taxon>Ascomycota</taxon>
        <taxon>Pezizomycotina</taxon>
        <taxon>Dothideomycetes</taxon>
        <taxon>Dothideomycetidae</taxon>
        <taxon>Mycosphaerellales</taxon>
        <taxon>Teratosphaeriaceae</taxon>
        <taxon>Recurvomyces</taxon>
    </lineage>
</organism>
<keyword evidence="4" id="KW-1185">Reference proteome</keyword>
<feature type="domain" description="SMP" evidence="2">
    <location>
        <begin position="170"/>
        <end position="209"/>
    </location>
</feature>
<reference evidence="3" key="1">
    <citation type="submission" date="2023-07" db="EMBL/GenBank/DDBJ databases">
        <title>Black Yeasts Isolated from many extreme environments.</title>
        <authorList>
            <person name="Coleine C."/>
            <person name="Stajich J.E."/>
            <person name="Selbmann L."/>
        </authorList>
    </citation>
    <scope>NUCLEOTIDE SEQUENCE</scope>
    <source>
        <strain evidence="3">CCFEE 5485</strain>
    </source>
</reference>
<sequence length="213" mass="22302">MRSFAIQSVRSLRTIRTTSASEPFLSTRSASRVSTPASQAISETAKQEGGTVKGSTSAQMQSEVGKQQNFEQAAQEVGSKMQNAPDQVTQEDAAYIHSREGRVLGRSNPPPGSITSEAEALAAANEGRPNTGNASQATAPGSNSQSAQDRSDNFEKASAQVGQKMATDPESVTKGDGDLLHSREQRAFGTTSKGGIASQAQSLARENQEKGTA</sequence>
<feature type="domain" description="SMP" evidence="2">
    <location>
        <begin position="86"/>
        <end position="127"/>
    </location>
</feature>
<protein>
    <recommendedName>
        <fullName evidence="2">SMP domain-containing protein</fullName>
    </recommendedName>
</protein>
<evidence type="ECO:0000259" key="2">
    <source>
        <dbReference type="Pfam" id="PF04927"/>
    </source>
</evidence>
<feature type="region of interest" description="Disordered" evidence="1">
    <location>
        <begin position="15"/>
        <end position="213"/>
    </location>
</feature>
<gene>
    <name evidence="3" type="ORF">LTR78_004634</name>
</gene>
<evidence type="ECO:0000256" key="1">
    <source>
        <dbReference type="SAM" id="MobiDB-lite"/>
    </source>
</evidence>
<evidence type="ECO:0000313" key="3">
    <source>
        <dbReference type="EMBL" id="KAK3675550.1"/>
    </source>
</evidence>
<feature type="compositionally biased region" description="Basic and acidic residues" evidence="1">
    <location>
        <begin position="171"/>
        <end position="186"/>
    </location>
</feature>
<evidence type="ECO:0000313" key="4">
    <source>
        <dbReference type="Proteomes" id="UP001274830"/>
    </source>
</evidence>
<dbReference type="InterPro" id="IPR007011">
    <property type="entry name" value="LEA_SMP_dom"/>
</dbReference>
<dbReference type="EMBL" id="JAUTXT010000014">
    <property type="protein sequence ID" value="KAK3675550.1"/>
    <property type="molecule type" value="Genomic_DNA"/>
</dbReference>
<feature type="compositionally biased region" description="Polar residues" evidence="1">
    <location>
        <begin position="15"/>
        <end position="44"/>
    </location>
</feature>
<accession>A0AAE1C2I4</accession>